<evidence type="ECO:0000313" key="1">
    <source>
        <dbReference type="EMBL" id="BBJ38517.1"/>
    </source>
</evidence>
<dbReference type="EMBL" id="AP019620">
    <property type="protein sequence ID" value="BBJ38517.1"/>
    <property type="molecule type" value="Genomic_DNA"/>
</dbReference>
<accession>A0A499UX77</accession>
<proteinExistence type="predicted"/>
<reference evidence="1 2" key="1">
    <citation type="journal article" date="2020" name="Int. J. Syst. Evol. Microbiol.">
        <title>Reclassification of Streptomyces castelarensis and Streptomyces sporoclivatus as later heterotypic synonyms of Streptomyces antimycoticus.</title>
        <authorList>
            <person name="Komaki H."/>
            <person name="Tamura T."/>
        </authorList>
    </citation>
    <scope>NUCLEOTIDE SEQUENCE [LARGE SCALE GENOMIC DNA]</scope>
    <source>
        <strain evidence="1 2">NBRC 100767</strain>
    </source>
</reference>
<evidence type="ECO:0000313" key="2">
    <source>
        <dbReference type="Proteomes" id="UP000463951"/>
    </source>
</evidence>
<name>A0A499UX77_9ACTN</name>
<dbReference type="InterPro" id="IPR037171">
    <property type="entry name" value="NagB/RpiA_transferase-like"/>
</dbReference>
<dbReference type="Proteomes" id="UP000463951">
    <property type="component" value="Chromosome"/>
</dbReference>
<dbReference type="Gene3D" id="3.40.1080.10">
    <property type="entry name" value="Glutaconate Coenzyme A-transferase"/>
    <property type="match status" value="1"/>
</dbReference>
<dbReference type="SUPFAM" id="SSF100950">
    <property type="entry name" value="NagB/RpiA/CoA transferase-like"/>
    <property type="match status" value="1"/>
</dbReference>
<dbReference type="AlphaFoldDB" id="A0A499UX77"/>
<sequence length="119" mass="13031">MAGLPRLLPKPRGSVAQNRRLVCGVGYDRAAAVGPAARFHDLRCVVTELAVLDFTTPHRTLQVRSLHPGVTAEAVREATGFPLDIADDLPYTREPTPAELRLIREVIDPEGAREREVPS</sequence>
<organism evidence="1 2">
    <name type="scientific">Streptomyces antimycoticus</name>
    <dbReference type="NCBI Taxonomy" id="68175"/>
    <lineage>
        <taxon>Bacteria</taxon>
        <taxon>Bacillati</taxon>
        <taxon>Actinomycetota</taxon>
        <taxon>Actinomycetes</taxon>
        <taxon>Kitasatosporales</taxon>
        <taxon>Streptomycetaceae</taxon>
        <taxon>Streptomyces</taxon>
        <taxon>Streptomyces violaceusniger group</taxon>
    </lineage>
</organism>
<evidence type="ECO:0008006" key="3">
    <source>
        <dbReference type="Google" id="ProtNLM"/>
    </source>
</evidence>
<protein>
    <recommendedName>
        <fullName evidence="3">CoA-transferase</fullName>
    </recommendedName>
</protein>
<gene>
    <name evidence="1" type="ORF">SSPO_012350</name>
</gene>